<dbReference type="Proteomes" id="UP000095286">
    <property type="component" value="Unplaced"/>
</dbReference>
<evidence type="ECO:0000313" key="1">
    <source>
        <dbReference type="Proteomes" id="UP000095286"/>
    </source>
</evidence>
<accession>A0AC35TV65</accession>
<proteinExistence type="predicted"/>
<reference evidence="2" key="1">
    <citation type="submission" date="2016-11" db="UniProtKB">
        <authorList>
            <consortium name="WormBaseParasite"/>
        </authorList>
    </citation>
    <scope>IDENTIFICATION</scope>
    <source>
        <strain evidence="2">KR3021</strain>
    </source>
</reference>
<name>A0AC35TV65_9BILA</name>
<dbReference type="WBParaSite" id="RSKR_0000442300.1">
    <property type="protein sequence ID" value="RSKR_0000442300.1"/>
    <property type="gene ID" value="RSKR_0000442300"/>
</dbReference>
<protein>
    <submittedName>
        <fullName evidence="2">Asparagine synthetase domain-containing protein</fullName>
    </submittedName>
</protein>
<evidence type="ECO:0000313" key="2">
    <source>
        <dbReference type="WBParaSite" id="RSKR_0000442300.1"/>
    </source>
</evidence>
<organism evidence="1 2">
    <name type="scientific">Rhabditophanes sp. KR3021</name>
    <dbReference type="NCBI Taxonomy" id="114890"/>
    <lineage>
        <taxon>Eukaryota</taxon>
        <taxon>Metazoa</taxon>
        <taxon>Ecdysozoa</taxon>
        <taxon>Nematoda</taxon>
        <taxon>Chromadorea</taxon>
        <taxon>Rhabditida</taxon>
        <taxon>Tylenchina</taxon>
        <taxon>Panagrolaimomorpha</taxon>
        <taxon>Strongyloidoidea</taxon>
        <taxon>Alloionematidae</taxon>
        <taxon>Rhabditophanes</taxon>
    </lineage>
</organism>
<sequence>MDSVHDKVHIHAKYTNDFIIMAPDKPRKKFDLSNLIDKDFSEQITKIYNWKTFSFTLILKNKDSIVFAKDPIGKYSLLISFKVKGNLEIAFNLTEQDKGSFVEVPAGSVWRVSLNNENKLQFEVRSVNPLQFMNTTWTRDLLNCQYFKHPVSDVYMVARESSREKHNIQPMATKFDYFLKNVYKECGFGDHRSMGIMFSGGVDSVAIAISFIKFCNIDVRIYLVNVGVLNEFGVVTAPDRVRAITAFEEIIKLYPVRSITLVCRDLTLSEINEAKPIIHIAQRPKSTKMDESISLVLYFAFQAKGYNYVDKKPIQAECPIMLAGSGADELFGGYMKHRQIYDIKKNYLEIAEALQRELYFLGERNHGRDSRIVEHFQTAEAPRQLISPFLTYGFIEFAVKIPVNFKSDYELPRGQGEKHILRMYLKSCKLSKEVYEQPKQAMQFGSRIGLYEKASDKGTDEIEYFQQFDDNKALDYLKEAIEEKLITVV</sequence>